<evidence type="ECO:0000313" key="1">
    <source>
        <dbReference type="EMBL" id="KAJ1166980.1"/>
    </source>
</evidence>
<gene>
    <name evidence="1" type="ORF">NDU88_007373</name>
</gene>
<reference evidence="1" key="1">
    <citation type="journal article" date="2022" name="bioRxiv">
        <title>Sequencing and chromosome-scale assembly of the giantPleurodeles waltlgenome.</title>
        <authorList>
            <person name="Brown T."/>
            <person name="Elewa A."/>
            <person name="Iarovenko S."/>
            <person name="Subramanian E."/>
            <person name="Araus A.J."/>
            <person name="Petzold A."/>
            <person name="Susuki M."/>
            <person name="Suzuki K.-i.T."/>
            <person name="Hayashi T."/>
            <person name="Toyoda A."/>
            <person name="Oliveira C."/>
            <person name="Osipova E."/>
            <person name="Leigh N.D."/>
            <person name="Simon A."/>
            <person name="Yun M.H."/>
        </authorList>
    </citation>
    <scope>NUCLEOTIDE SEQUENCE</scope>
    <source>
        <strain evidence="1">20211129_DDA</strain>
        <tissue evidence="1">Liver</tissue>
    </source>
</reference>
<dbReference type="EMBL" id="JANPWB010000008">
    <property type="protein sequence ID" value="KAJ1166980.1"/>
    <property type="molecule type" value="Genomic_DNA"/>
</dbReference>
<name>A0AAV7SSK2_PLEWA</name>
<proteinExistence type="predicted"/>
<keyword evidence="2" id="KW-1185">Reference proteome</keyword>
<accession>A0AAV7SSK2</accession>
<sequence>MELRPGFTVGKVKRKLIRECTDPSGLLQEYFLAFGPILPTTSRRDASPVISTNSLDVTSIPAESDPVRPSNSTVQLKSPPIRMVLEVTSCILSTLNISSRSFFTGGA</sequence>
<comment type="caution">
    <text evidence="1">The sequence shown here is derived from an EMBL/GenBank/DDBJ whole genome shotgun (WGS) entry which is preliminary data.</text>
</comment>
<dbReference type="AlphaFoldDB" id="A0AAV7SSK2"/>
<organism evidence="1 2">
    <name type="scientific">Pleurodeles waltl</name>
    <name type="common">Iberian ribbed newt</name>
    <dbReference type="NCBI Taxonomy" id="8319"/>
    <lineage>
        <taxon>Eukaryota</taxon>
        <taxon>Metazoa</taxon>
        <taxon>Chordata</taxon>
        <taxon>Craniata</taxon>
        <taxon>Vertebrata</taxon>
        <taxon>Euteleostomi</taxon>
        <taxon>Amphibia</taxon>
        <taxon>Batrachia</taxon>
        <taxon>Caudata</taxon>
        <taxon>Salamandroidea</taxon>
        <taxon>Salamandridae</taxon>
        <taxon>Pleurodelinae</taxon>
        <taxon>Pleurodeles</taxon>
    </lineage>
</organism>
<dbReference type="Proteomes" id="UP001066276">
    <property type="component" value="Chromosome 4_2"/>
</dbReference>
<evidence type="ECO:0000313" key="2">
    <source>
        <dbReference type="Proteomes" id="UP001066276"/>
    </source>
</evidence>
<protein>
    <submittedName>
        <fullName evidence="1">Uncharacterized protein</fullName>
    </submittedName>
</protein>